<feature type="compositionally biased region" description="Polar residues" evidence="1">
    <location>
        <begin position="1"/>
        <end position="10"/>
    </location>
</feature>
<dbReference type="Proteomes" id="UP000006738">
    <property type="component" value="Chromosome II"/>
</dbReference>
<organism evidence="2 3">
    <name type="scientific">Burkholderia pseudomallei (strain 1106a)</name>
    <dbReference type="NCBI Taxonomy" id="357348"/>
    <lineage>
        <taxon>Bacteria</taxon>
        <taxon>Pseudomonadati</taxon>
        <taxon>Pseudomonadota</taxon>
        <taxon>Betaproteobacteria</taxon>
        <taxon>Burkholderiales</taxon>
        <taxon>Burkholderiaceae</taxon>
        <taxon>Burkholderia</taxon>
        <taxon>pseudomallei group</taxon>
    </lineage>
</organism>
<dbReference type="EMBL" id="CP000573">
    <property type="protein sequence ID" value="ABN95088.1"/>
    <property type="molecule type" value="Genomic_DNA"/>
</dbReference>
<feature type="compositionally biased region" description="Basic residues" evidence="1">
    <location>
        <begin position="24"/>
        <end position="33"/>
    </location>
</feature>
<dbReference type="HOGENOM" id="CLU_3115503_0_0_4"/>
<dbReference type="AlphaFoldDB" id="A3P493"/>
<reference evidence="3" key="1">
    <citation type="submission" date="2007-02" db="EMBL/GenBank/DDBJ databases">
        <authorList>
            <person name="DeShazer D."/>
            <person name="Woods D.E."/>
            <person name="Nierman W.C."/>
        </authorList>
    </citation>
    <scope>NUCLEOTIDE SEQUENCE [LARGE SCALE GENOMIC DNA]</scope>
    <source>
        <strain evidence="3">1106a</strain>
    </source>
</reference>
<sequence>MTRPGISQNKIRPKIARSGSGRRCAARPRRPRMPRGTAPVSPRIETAHES</sequence>
<evidence type="ECO:0000256" key="1">
    <source>
        <dbReference type="SAM" id="MobiDB-lite"/>
    </source>
</evidence>
<evidence type="ECO:0000313" key="3">
    <source>
        <dbReference type="Proteomes" id="UP000006738"/>
    </source>
</evidence>
<protein>
    <submittedName>
        <fullName evidence="2">Uncharacterized protein</fullName>
    </submittedName>
</protein>
<feature type="region of interest" description="Disordered" evidence="1">
    <location>
        <begin position="1"/>
        <end position="50"/>
    </location>
</feature>
<gene>
    <name evidence="2" type="ordered locus">BURPS1106A_A1118</name>
</gene>
<proteinExistence type="predicted"/>
<accession>A3P493</accession>
<evidence type="ECO:0000313" key="2">
    <source>
        <dbReference type="EMBL" id="ABN95088.1"/>
    </source>
</evidence>
<dbReference type="KEGG" id="bpl:BURPS1106A_A1118"/>
<name>A3P493_BURP0</name>